<evidence type="ECO:0000256" key="2">
    <source>
        <dbReference type="ARBA" id="ARBA00005675"/>
    </source>
</evidence>
<dbReference type="GO" id="GO:0005886">
    <property type="term" value="C:plasma membrane"/>
    <property type="evidence" value="ECO:0007669"/>
    <property type="project" value="UniProtKB-SubCell"/>
</dbReference>
<dbReference type="SUPFAM" id="SSF81665">
    <property type="entry name" value="Calcium ATPase, transmembrane domain M"/>
    <property type="match status" value="1"/>
</dbReference>
<dbReference type="InterPro" id="IPR044492">
    <property type="entry name" value="P_typ_ATPase_HD_dom"/>
</dbReference>
<dbReference type="GO" id="GO:0016887">
    <property type="term" value="F:ATP hydrolysis activity"/>
    <property type="evidence" value="ECO:0007669"/>
    <property type="project" value="InterPro"/>
</dbReference>
<evidence type="ECO:0000256" key="13">
    <source>
        <dbReference type="ARBA" id="ARBA00023136"/>
    </source>
</evidence>
<dbReference type="PROSITE" id="PS00154">
    <property type="entry name" value="ATPASE_E1_E2"/>
    <property type="match status" value="1"/>
</dbReference>
<evidence type="ECO:0000256" key="14">
    <source>
        <dbReference type="ARBA" id="ARBA00048694"/>
    </source>
</evidence>
<evidence type="ECO:0000256" key="12">
    <source>
        <dbReference type="ARBA" id="ARBA00022989"/>
    </source>
</evidence>
<comment type="caution">
    <text evidence="17">The sequence shown here is derived from an EMBL/GenBank/DDBJ whole genome shotgun (WGS) entry which is preliminary data.</text>
</comment>
<dbReference type="CDD" id="cd02089">
    <property type="entry name" value="P-type_ATPase_Ca_prok"/>
    <property type="match status" value="1"/>
</dbReference>
<evidence type="ECO:0000256" key="15">
    <source>
        <dbReference type="SAM" id="Phobius"/>
    </source>
</evidence>
<dbReference type="InterPro" id="IPR006068">
    <property type="entry name" value="ATPase_P-typ_cation-transptr_C"/>
</dbReference>
<dbReference type="SMART" id="SM00831">
    <property type="entry name" value="Cation_ATPase_N"/>
    <property type="match status" value="1"/>
</dbReference>
<dbReference type="PRINTS" id="PR00120">
    <property type="entry name" value="HATPASE"/>
</dbReference>
<dbReference type="Pfam" id="PF00690">
    <property type="entry name" value="Cation_ATPase_N"/>
    <property type="match status" value="1"/>
</dbReference>
<keyword evidence="13 15" id="KW-0472">Membrane</keyword>
<evidence type="ECO:0000259" key="16">
    <source>
        <dbReference type="SMART" id="SM00831"/>
    </source>
</evidence>
<dbReference type="Pfam" id="PF13246">
    <property type="entry name" value="Cation_ATPase"/>
    <property type="match status" value="1"/>
</dbReference>
<organism evidence="17 18">
    <name type="scientific">Liquorilactobacillus ghanensis DSM 18630</name>
    <dbReference type="NCBI Taxonomy" id="1423750"/>
    <lineage>
        <taxon>Bacteria</taxon>
        <taxon>Bacillati</taxon>
        <taxon>Bacillota</taxon>
        <taxon>Bacilli</taxon>
        <taxon>Lactobacillales</taxon>
        <taxon>Lactobacillaceae</taxon>
        <taxon>Liquorilactobacillus</taxon>
    </lineage>
</organism>
<accession>A0A0R1VRY0</accession>
<dbReference type="SFLD" id="SFLDS00003">
    <property type="entry name" value="Haloacid_Dehalogenase"/>
    <property type="match status" value="1"/>
</dbReference>
<dbReference type="GeneID" id="98319302"/>
<dbReference type="Gene3D" id="2.70.150.10">
    <property type="entry name" value="Calcium-transporting ATPase, cytoplasmic transduction domain A"/>
    <property type="match status" value="1"/>
</dbReference>
<dbReference type="InterPro" id="IPR050510">
    <property type="entry name" value="Cation_transp_ATPase_P-type"/>
</dbReference>
<dbReference type="InterPro" id="IPR059000">
    <property type="entry name" value="ATPase_P-type_domA"/>
</dbReference>
<keyword evidence="5" id="KW-0109">Calcium transport</keyword>
<dbReference type="InterPro" id="IPR023214">
    <property type="entry name" value="HAD_sf"/>
</dbReference>
<dbReference type="PANTHER" id="PTHR43294">
    <property type="entry name" value="SODIUM/POTASSIUM-TRANSPORTING ATPASE SUBUNIT ALPHA"/>
    <property type="match status" value="1"/>
</dbReference>
<dbReference type="Proteomes" id="UP000051451">
    <property type="component" value="Unassembled WGS sequence"/>
</dbReference>
<feature type="domain" description="Cation-transporting P-type ATPase N-terminal" evidence="16">
    <location>
        <begin position="4"/>
        <end position="77"/>
    </location>
</feature>
<proteinExistence type="inferred from homology"/>
<keyword evidence="7" id="KW-0479">Metal-binding</keyword>
<keyword evidence="18" id="KW-1185">Reference proteome</keyword>
<feature type="transmembrane region" description="Helical" evidence="15">
    <location>
        <begin position="823"/>
        <end position="845"/>
    </location>
</feature>
<evidence type="ECO:0000256" key="6">
    <source>
        <dbReference type="ARBA" id="ARBA00022692"/>
    </source>
</evidence>
<keyword evidence="6 15" id="KW-0812">Transmembrane</keyword>
<reference evidence="17 18" key="1">
    <citation type="journal article" date="2015" name="Genome Announc.">
        <title>Expanding the biotechnology potential of lactobacilli through comparative genomics of 213 strains and associated genera.</title>
        <authorList>
            <person name="Sun Z."/>
            <person name="Harris H.M."/>
            <person name="McCann A."/>
            <person name="Guo C."/>
            <person name="Argimon S."/>
            <person name="Zhang W."/>
            <person name="Yang X."/>
            <person name="Jeffery I.B."/>
            <person name="Cooney J.C."/>
            <person name="Kagawa T.F."/>
            <person name="Liu W."/>
            <person name="Song Y."/>
            <person name="Salvetti E."/>
            <person name="Wrobel A."/>
            <person name="Rasinkangas P."/>
            <person name="Parkhill J."/>
            <person name="Rea M.C."/>
            <person name="O'Sullivan O."/>
            <person name="Ritari J."/>
            <person name="Douillard F.P."/>
            <person name="Paul Ross R."/>
            <person name="Yang R."/>
            <person name="Briner A.E."/>
            <person name="Felis G.E."/>
            <person name="de Vos W.M."/>
            <person name="Barrangou R."/>
            <person name="Klaenhammer T.R."/>
            <person name="Caufield P.W."/>
            <person name="Cui Y."/>
            <person name="Zhang H."/>
            <person name="O'Toole P.W."/>
        </authorList>
    </citation>
    <scope>NUCLEOTIDE SEQUENCE [LARGE SCALE GENOMIC DNA]</scope>
    <source>
        <strain evidence="17 18">DSM 18630</strain>
    </source>
</reference>
<dbReference type="FunFam" id="2.70.150.10:FF:000016">
    <property type="entry name" value="Calcium-transporting P-type ATPase putative"/>
    <property type="match status" value="1"/>
</dbReference>
<dbReference type="RefSeq" id="WP_057872031.1">
    <property type="nucleotide sequence ID" value="NZ_AZGB01000018.1"/>
</dbReference>
<dbReference type="OrthoDB" id="9760364at2"/>
<keyword evidence="12 15" id="KW-1133">Transmembrane helix</keyword>
<dbReference type="GO" id="GO:0036376">
    <property type="term" value="P:sodium ion export across plasma membrane"/>
    <property type="evidence" value="ECO:0007669"/>
    <property type="project" value="TreeGrafter"/>
</dbReference>
<dbReference type="Gene3D" id="1.20.1110.10">
    <property type="entry name" value="Calcium-transporting ATPase, transmembrane domain"/>
    <property type="match status" value="1"/>
</dbReference>
<evidence type="ECO:0000256" key="8">
    <source>
        <dbReference type="ARBA" id="ARBA00022741"/>
    </source>
</evidence>
<dbReference type="FunFam" id="3.40.50.1000:FF:000028">
    <property type="entry name" value="Calcium-transporting P-type ATPase, putative"/>
    <property type="match status" value="1"/>
</dbReference>
<keyword evidence="5" id="KW-0813">Transport</keyword>
<keyword evidence="10" id="KW-0067">ATP-binding</keyword>
<feature type="transmembrane region" description="Helical" evidence="15">
    <location>
        <begin position="752"/>
        <end position="775"/>
    </location>
</feature>
<dbReference type="GO" id="GO:0030007">
    <property type="term" value="P:intracellular potassium ion homeostasis"/>
    <property type="evidence" value="ECO:0007669"/>
    <property type="project" value="TreeGrafter"/>
</dbReference>
<name>A0A0R1VRY0_9LACO</name>
<evidence type="ECO:0000256" key="9">
    <source>
        <dbReference type="ARBA" id="ARBA00022837"/>
    </source>
</evidence>
<dbReference type="InterPro" id="IPR018303">
    <property type="entry name" value="ATPase_P-typ_P_site"/>
</dbReference>
<dbReference type="AlphaFoldDB" id="A0A0R1VRY0"/>
<dbReference type="GO" id="GO:1990573">
    <property type="term" value="P:potassium ion import across plasma membrane"/>
    <property type="evidence" value="ECO:0007669"/>
    <property type="project" value="TreeGrafter"/>
</dbReference>
<sequence length="885" mass="96052">MKKKYHQLSINETLKTLNATSAGLPATEVEKRLAQFGKNVLAAQKNASLIEKFFNQFKNLMIIILLVAAVIALFAGDLSDAIIIFLVVVLNAVFGVFQEAKAENAINALKKMTTPSSRVKRNGKIMIVKSSELVPGDIVLLEAGEIVPADLRLLETSNLKIEEAALTGESVPVDKSAAALTEAELPLGDRYNLAYMNTNITYGTAEGIVIATGMQTEVGKIAAMLNQTKSAVTPLQKNITHLSKLLSILVLSIAALVFIIGIALNRSTILNMLLTSISLAVAAIPEGLPAIVTITLALGTQVMAKKKALIRKLPAVESLGATQIIASDKTGTLTQNKMSVEKIYRNQQLVSAKDYTVQANDPLIQAMILANDSQQTEQGLSGDPTETALIQFNLEQNFAVSDLKKTFRRQASIPFDSERKLMSVVTQDPQATEQLLFTKGALDELLQRSTQILDDGQIRSLTAADQQKILAANHQLATQALRVLAFAYTPFNLKKVQPLSSATAEQELIFVGMVGMIDPQRPEVKQAIAEAKSAGIRTLMITGDHRDTATAIAQRLEIIDPADKDGVITGHELDQLPAAELDKRIEQWSVYARVAPEHKVKIVKAWQKKGKVVAMTGDGVNDAPALKTADIGVGMGITGTEVAKNASDMILSDDNFATIIAAVREGRRVFANIQKSIQYLLSANLGEVLTLFLMTMLGWDIFAPAQILWINLVTDTFPAIALGVEKAEGDIMKRAPRESKATFFSDGVMSSILYQGLLEGGLTLGVYWIAILFPFHHSTALIHADALTMAFATLGLIQLLHAFNSKSLHGTIFTKTLFNNRTFNWSIVLASILMFATILVPAFNATFKVTTLVWQQWLVVLIGGALMLVIVELVKFGYRAAAKNK</sequence>
<feature type="transmembrane region" description="Helical" evidence="15">
    <location>
        <begin position="705"/>
        <end position="724"/>
    </location>
</feature>
<feature type="transmembrane region" description="Helical" evidence="15">
    <location>
        <begin position="276"/>
        <end position="298"/>
    </location>
</feature>
<evidence type="ECO:0000256" key="3">
    <source>
        <dbReference type="ARBA" id="ARBA00012790"/>
    </source>
</evidence>
<dbReference type="GO" id="GO:0006883">
    <property type="term" value="P:intracellular sodium ion homeostasis"/>
    <property type="evidence" value="ECO:0007669"/>
    <property type="project" value="TreeGrafter"/>
</dbReference>
<comment type="subcellular location">
    <subcellularLocation>
        <location evidence="1">Cell membrane</location>
        <topology evidence="1">Multi-pass membrane protein</topology>
    </subcellularLocation>
</comment>
<dbReference type="Pfam" id="PF00689">
    <property type="entry name" value="Cation_ATPase_C"/>
    <property type="match status" value="1"/>
</dbReference>
<gene>
    <name evidence="17" type="ORF">FC89_GL001290</name>
</gene>
<dbReference type="InterPro" id="IPR008250">
    <property type="entry name" value="ATPase_P-typ_transduc_dom_A_sf"/>
</dbReference>
<feature type="transmembrane region" description="Helical" evidence="15">
    <location>
        <begin position="857"/>
        <end position="878"/>
    </location>
</feature>
<evidence type="ECO:0000256" key="11">
    <source>
        <dbReference type="ARBA" id="ARBA00022967"/>
    </source>
</evidence>
<evidence type="ECO:0000313" key="17">
    <source>
        <dbReference type="EMBL" id="KRM05587.1"/>
    </source>
</evidence>
<dbReference type="EC" id="7.2.2.10" evidence="3"/>
<dbReference type="PATRIC" id="fig|1423750.3.peg.1320"/>
<dbReference type="SFLD" id="SFLDG00002">
    <property type="entry name" value="C1.7:_P-type_atpase_like"/>
    <property type="match status" value="1"/>
</dbReference>
<evidence type="ECO:0000256" key="5">
    <source>
        <dbReference type="ARBA" id="ARBA00022568"/>
    </source>
</evidence>
<dbReference type="GO" id="GO:1902600">
    <property type="term" value="P:proton transmembrane transport"/>
    <property type="evidence" value="ECO:0007669"/>
    <property type="project" value="TreeGrafter"/>
</dbReference>
<dbReference type="NCBIfam" id="TIGR01494">
    <property type="entry name" value="ATPase_P-type"/>
    <property type="match status" value="3"/>
</dbReference>
<evidence type="ECO:0000256" key="4">
    <source>
        <dbReference type="ARBA" id="ARBA00022475"/>
    </source>
</evidence>
<evidence type="ECO:0000256" key="10">
    <source>
        <dbReference type="ARBA" id="ARBA00022840"/>
    </source>
</evidence>
<dbReference type="Gene3D" id="3.40.50.1000">
    <property type="entry name" value="HAD superfamily/HAD-like"/>
    <property type="match status" value="1"/>
</dbReference>
<feature type="transmembrane region" description="Helical" evidence="15">
    <location>
        <begin position="245"/>
        <end position="264"/>
    </location>
</feature>
<feature type="transmembrane region" description="Helical" evidence="15">
    <location>
        <begin position="57"/>
        <end position="75"/>
    </location>
</feature>
<comment type="similarity">
    <text evidence="2">Belongs to the cation transport ATPase (P-type) (TC 3.A.3) family. Type IIA subfamily.</text>
</comment>
<keyword evidence="5" id="KW-0406">Ion transport</keyword>
<protein>
    <recommendedName>
        <fullName evidence="3">P-type Ca(2+) transporter</fullName>
        <ecNumber evidence="3">7.2.2.10</ecNumber>
    </recommendedName>
</protein>
<dbReference type="Gene3D" id="3.40.1110.10">
    <property type="entry name" value="Calcium-transporting ATPase, cytoplasmic domain N"/>
    <property type="match status" value="1"/>
</dbReference>
<dbReference type="InterPro" id="IPR001757">
    <property type="entry name" value="P_typ_ATPase"/>
</dbReference>
<feature type="transmembrane region" description="Helical" evidence="15">
    <location>
        <begin position="677"/>
        <end position="699"/>
    </location>
</feature>
<dbReference type="SUPFAM" id="SSF81660">
    <property type="entry name" value="Metal cation-transporting ATPase, ATP-binding domain N"/>
    <property type="match status" value="1"/>
</dbReference>
<evidence type="ECO:0000256" key="1">
    <source>
        <dbReference type="ARBA" id="ARBA00004651"/>
    </source>
</evidence>
<dbReference type="STRING" id="1423750.FC89_GL001290"/>
<dbReference type="SUPFAM" id="SSF56784">
    <property type="entry name" value="HAD-like"/>
    <property type="match status" value="1"/>
</dbReference>
<dbReference type="SUPFAM" id="SSF81653">
    <property type="entry name" value="Calcium ATPase, transduction domain A"/>
    <property type="match status" value="1"/>
</dbReference>
<keyword evidence="8" id="KW-0547">Nucleotide-binding</keyword>
<dbReference type="EMBL" id="AZGB01000018">
    <property type="protein sequence ID" value="KRM05587.1"/>
    <property type="molecule type" value="Genomic_DNA"/>
</dbReference>
<comment type="catalytic activity">
    <reaction evidence="14">
        <text>Ca(2+)(in) + ATP + H2O = Ca(2+)(out) + ADP + phosphate + H(+)</text>
        <dbReference type="Rhea" id="RHEA:18105"/>
        <dbReference type="ChEBI" id="CHEBI:15377"/>
        <dbReference type="ChEBI" id="CHEBI:15378"/>
        <dbReference type="ChEBI" id="CHEBI:29108"/>
        <dbReference type="ChEBI" id="CHEBI:30616"/>
        <dbReference type="ChEBI" id="CHEBI:43474"/>
        <dbReference type="ChEBI" id="CHEBI:456216"/>
        <dbReference type="EC" id="7.2.2.10"/>
    </reaction>
</comment>
<evidence type="ECO:0000256" key="7">
    <source>
        <dbReference type="ARBA" id="ARBA00022723"/>
    </source>
</evidence>
<keyword evidence="9" id="KW-0106">Calcium</keyword>
<dbReference type="PRINTS" id="PR00119">
    <property type="entry name" value="CATATPASE"/>
</dbReference>
<dbReference type="InterPro" id="IPR023298">
    <property type="entry name" value="ATPase_P-typ_TM_dom_sf"/>
</dbReference>
<feature type="transmembrane region" description="Helical" evidence="15">
    <location>
        <begin position="781"/>
        <end position="803"/>
    </location>
</feature>
<feature type="transmembrane region" description="Helical" evidence="15">
    <location>
        <begin position="81"/>
        <end position="97"/>
    </location>
</feature>
<keyword evidence="11" id="KW-1278">Translocase</keyword>
<dbReference type="InterPro" id="IPR023299">
    <property type="entry name" value="ATPase_P-typ_cyto_dom_N"/>
</dbReference>
<evidence type="ECO:0000313" key="18">
    <source>
        <dbReference type="Proteomes" id="UP000051451"/>
    </source>
</evidence>
<dbReference type="InterPro" id="IPR036412">
    <property type="entry name" value="HAD-like_sf"/>
</dbReference>
<dbReference type="GO" id="GO:0005524">
    <property type="term" value="F:ATP binding"/>
    <property type="evidence" value="ECO:0007669"/>
    <property type="project" value="UniProtKB-KW"/>
</dbReference>
<dbReference type="SFLD" id="SFLDF00027">
    <property type="entry name" value="p-type_atpase"/>
    <property type="match status" value="1"/>
</dbReference>
<dbReference type="Pfam" id="PF00122">
    <property type="entry name" value="E1-E2_ATPase"/>
    <property type="match status" value="1"/>
</dbReference>
<dbReference type="GO" id="GO:0046872">
    <property type="term" value="F:metal ion binding"/>
    <property type="evidence" value="ECO:0007669"/>
    <property type="project" value="UniProtKB-KW"/>
</dbReference>
<dbReference type="InterPro" id="IPR004014">
    <property type="entry name" value="ATPase_P-typ_cation-transptr_N"/>
</dbReference>
<dbReference type="GO" id="GO:0005391">
    <property type="term" value="F:P-type sodium:potassium-exchanging transporter activity"/>
    <property type="evidence" value="ECO:0007669"/>
    <property type="project" value="TreeGrafter"/>
</dbReference>
<keyword evidence="4" id="KW-1003">Cell membrane</keyword>
<dbReference type="GO" id="GO:0005388">
    <property type="term" value="F:P-type calcium transporter activity"/>
    <property type="evidence" value="ECO:0007669"/>
    <property type="project" value="UniProtKB-EC"/>
</dbReference>
<dbReference type="PANTHER" id="PTHR43294:SF21">
    <property type="entry name" value="CATION TRANSPORTING ATPASE"/>
    <property type="match status" value="1"/>
</dbReference>